<sequence length="548" mass="57084">MSTTDSQDSTGGRDSTDGSGRAGVGGANTTAPGQSGQAGQPGQPSQPEQPSTPAKKFTFPSALTVLVVVTIAVWLLAFLIPAGQYDRNGNGAPVQGTYHRVPSGQSFVDRLNDLFLAPVNGLYGIQDPRTSLVGPDNSGALYGSAGVFLFVLAIGAFITVVFATGALDRGIGRLAHKLRERGTLLIAGVMVVFSVLGTVEGFAEETLGFYGLLVPLMLALGYDRMTAVGTTILGAGVGVMCSTVNPFATGVASSAADISLGDGITLRFAMWIVLTGVTVAYVARYAKRVQKDPQRSLSGFLPGDRDRERAASEAAEIPELTSTHKTVLAVTAVVFAFMIYSVVPWSSALTGKADAVPYGFELGWSFPQLAALFLVAAVIVGIAARMGEQKLSSTIVQGAADFVSPALVILLARGVTVIMNNSKITDTVLHGIEGVVKGTSSGVFAIIVFIVNLPLAFLIPSTSGHATLAMPILAPLSDFAGVSRAVVVTAWQAASGWMNLWVPTTAVTIGGVALAKVGYDRYLRFVWPLLAILFVLVCMFVALGAVYT</sequence>
<accession>A0ABT3U7R1</accession>
<keyword evidence="2" id="KW-1003">Cell membrane</keyword>
<feature type="compositionally biased region" description="Low complexity" evidence="6">
    <location>
        <begin position="1"/>
        <end position="19"/>
    </location>
</feature>
<feature type="transmembrane region" description="Helical" evidence="7">
    <location>
        <begin position="500"/>
        <end position="519"/>
    </location>
</feature>
<feature type="transmembrane region" description="Helical" evidence="7">
    <location>
        <begin position="366"/>
        <end position="387"/>
    </location>
</feature>
<reference evidence="8" key="1">
    <citation type="submission" date="2022-10" db="EMBL/GenBank/DDBJ databases">
        <title>Streptomyces beihaiensis sp. nov., a chitin degrading actinobacterium, isolated from shrimp pond soil.</title>
        <authorList>
            <person name="Xie J."/>
            <person name="Shen N."/>
        </authorList>
    </citation>
    <scope>NUCLEOTIDE SEQUENCE</scope>
    <source>
        <strain evidence="8">GXMU-J5</strain>
    </source>
</reference>
<feature type="transmembrane region" description="Helical" evidence="7">
    <location>
        <begin position="327"/>
        <end position="346"/>
    </location>
</feature>
<evidence type="ECO:0000256" key="5">
    <source>
        <dbReference type="ARBA" id="ARBA00023136"/>
    </source>
</evidence>
<feature type="transmembrane region" description="Helical" evidence="7">
    <location>
        <begin position="209"/>
        <end position="225"/>
    </location>
</feature>
<dbReference type="EMBL" id="JAPHNL010000336">
    <property type="protein sequence ID" value="MCX3064225.1"/>
    <property type="molecule type" value="Genomic_DNA"/>
</dbReference>
<evidence type="ECO:0000256" key="6">
    <source>
        <dbReference type="SAM" id="MobiDB-lite"/>
    </source>
</evidence>
<feature type="transmembrane region" description="Helical" evidence="7">
    <location>
        <begin position="57"/>
        <end position="80"/>
    </location>
</feature>
<feature type="transmembrane region" description="Helical" evidence="7">
    <location>
        <begin position="268"/>
        <end position="286"/>
    </location>
</feature>
<evidence type="ECO:0000313" key="8">
    <source>
        <dbReference type="EMBL" id="MCX3064225.1"/>
    </source>
</evidence>
<feature type="region of interest" description="Disordered" evidence="6">
    <location>
        <begin position="1"/>
        <end position="55"/>
    </location>
</feature>
<evidence type="ECO:0000256" key="2">
    <source>
        <dbReference type="ARBA" id="ARBA00022475"/>
    </source>
</evidence>
<dbReference type="PANTHER" id="PTHR43652">
    <property type="entry name" value="BASIC AMINO ACID ANTIPORTER YFCC-RELATED"/>
    <property type="match status" value="1"/>
</dbReference>
<feature type="transmembrane region" description="Helical" evidence="7">
    <location>
        <begin position="439"/>
        <end position="460"/>
    </location>
</feature>
<feature type="transmembrane region" description="Helical" evidence="7">
    <location>
        <begin position="140"/>
        <end position="163"/>
    </location>
</feature>
<evidence type="ECO:0000256" key="4">
    <source>
        <dbReference type="ARBA" id="ARBA00022989"/>
    </source>
</evidence>
<comment type="subcellular location">
    <subcellularLocation>
        <location evidence="1">Cell membrane</location>
        <topology evidence="1">Multi-pass membrane protein</topology>
    </subcellularLocation>
</comment>
<keyword evidence="3 7" id="KW-0812">Transmembrane</keyword>
<feature type="transmembrane region" description="Helical" evidence="7">
    <location>
        <begin position="184"/>
        <end position="203"/>
    </location>
</feature>
<keyword evidence="9" id="KW-1185">Reference proteome</keyword>
<dbReference type="PANTHER" id="PTHR43652:SF6">
    <property type="entry name" value="ARGININE REPRESSOR"/>
    <property type="match status" value="1"/>
</dbReference>
<feature type="transmembrane region" description="Helical" evidence="7">
    <location>
        <begin position="232"/>
        <end position="256"/>
    </location>
</feature>
<keyword evidence="5 7" id="KW-0472">Membrane</keyword>
<dbReference type="RefSeq" id="WP_266605800.1">
    <property type="nucleotide sequence ID" value="NZ_JAPHNL010000336.1"/>
</dbReference>
<gene>
    <name evidence="8" type="ORF">OFY01_31640</name>
</gene>
<evidence type="ECO:0000256" key="1">
    <source>
        <dbReference type="ARBA" id="ARBA00004651"/>
    </source>
</evidence>
<dbReference type="InterPro" id="IPR018385">
    <property type="entry name" value="C4_dicarb_anaerob_car-like"/>
</dbReference>
<organism evidence="8 9">
    <name type="scientific">Streptomyces beihaiensis</name>
    <dbReference type="NCBI Taxonomy" id="2984495"/>
    <lineage>
        <taxon>Bacteria</taxon>
        <taxon>Bacillati</taxon>
        <taxon>Actinomycetota</taxon>
        <taxon>Actinomycetes</taxon>
        <taxon>Kitasatosporales</taxon>
        <taxon>Streptomycetaceae</taxon>
        <taxon>Streptomyces</taxon>
    </lineage>
</organism>
<protein>
    <submittedName>
        <fullName evidence="8">YfcC family protein</fullName>
    </submittedName>
</protein>
<proteinExistence type="predicted"/>
<feature type="transmembrane region" description="Helical" evidence="7">
    <location>
        <begin position="399"/>
        <end position="419"/>
    </location>
</feature>
<dbReference type="InterPro" id="IPR051679">
    <property type="entry name" value="DASS-Related_Transporters"/>
</dbReference>
<feature type="transmembrane region" description="Helical" evidence="7">
    <location>
        <begin position="526"/>
        <end position="547"/>
    </location>
</feature>
<keyword evidence="4 7" id="KW-1133">Transmembrane helix</keyword>
<name>A0ABT3U7R1_9ACTN</name>
<evidence type="ECO:0000313" key="9">
    <source>
        <dbReference type="Proteomes" id="UP001163064"/>
    </source>
</evidence>
<dbReference type="Proteomes" id="UP001163064">
    <property type="component" value="Unassembled WGS sequence"/>
</dbReference>
<evidence type="ECO:0000256" key="3">
    <source>
        <dbReference type="ARBA" id="ARBA00022692"/>
    </source>
</evidence>
<comment type="caution">
    <text evidence="8">The sequence shown here is derived from an EMBL/GenBank/DDBJ whole genome shotgun (WGS) entry which is preliminary data.</text>
</comment>
<feature type="compositionally biased region" description="Low complexity" evidence="6">
    <location>
        <begin position="29"/>
        <end position="54"/>
    </location>
</feature>
<evidence type="ECO:0000256" key="7">
    <source>
        <dbReference type="SAM" id="Phobius"/>
    </source>
</evidence>
<dbReference type="Pfam" id="PF03606">
    <property type="entry name" value="DcuC"/>
    <property type="match status" value="1"/>
</dbReference>